<keyword evidence="4" id="KW-1133">Transmembrane helix</keyword>
<feature type="region of interest" description="Disordered" evidence="7">
    <location>
        <begin position="148"/>
        <end position="172"/>
    </location>
</feature>
<evidence type="ECO:0008006" key="10">
    <source>
        <dbReference type="Google" id="ProtNLM"/>
    </source>
</evidence>
<dbReference type="AlphaFoldDB" id="A0AAD2HR05"/>
<evidence type="ECO:0000256" key="6">
    <source>
        <dbReference type="ARBA" id="ARBA00023136"/>
    </source>
</evidence>
<dbReference type="InterPro" id="IPR039205">
    <property type="entry name" value="NDUFA11"/>
</dbReference>
<gene>
    <name evidence="8" type="ORF">MYCIT1_LOCUS31007</name>
</gene>
<keyword evidence="3" id="KW-0999">Mitochondrion inner membrane</keyword>
<comment type="caution">
    <text evidence="8">The sequence shown here is derived from an EMBL/GenBank/DDBJ whole genome shotgun (WGS) entry which is preliminary data.</text>
</comment>
<evidence type="ECO:0000256" key="7">
    <source>
        <dbReference type="SAM" id="MobiDB-lite"/>
    </source>
</evidence>
<dbReference type="PANTHER" id="PTHR21382:SF1">
    <property type="entry name" value="NADH DEHYDROGENASE [UBIQUINONE] 1 ALPHA SUBCOMPLEX SUBUNIT 11"/>
    <property type="match status" value="1"/>
</dbReference>
<evidence type="ECO:0000256" key="4">
    <source>
        <dbReference type="ARBA" id="ARBA00022989"/>
    </source>
</evidence>
<keyword evidence="5" id="KW-0496">Mitochondrion</keyword>
<keyword evidence="2" id="KW-0812">Transmembrane</keyword>
<evidence type="ECO:0000256" key="5">
    <source>
        <dbReference type="ARBA" id="ARBA00023128"/>
    </source>
</evidence>
<dbReference type="PANTHER" id="PTHR21382">
    <property type="entry name" value="NADH-UBIQUINONE OXIDOREDUCTASE SUBUNIT"/>
    <property type="match status" value="1"/>
</dbReference>
<sequence>MSNSEESNARLQELIQKVVTTVKEKPANSVAAPGTYEAKSSVENAFRLGGQSAIVGTIAAGLRNTLAGKNAGIILPIGLFTAVGATYAFTEATVANAREVDDSINSAAGACAAGFLLGLSQRSLPMAVGTCSVMGSFAYLQQYTKTDGHGVKKPDAEKSFFKSSSPFDDVKV</sequence>
<name>A0AAD2HR05_9AGAR</name>
<evidence type="ECO:0000256" key="2">
    <source>
        <dbReference type="ARBA" id="ARBA00022692"/>
    </source>
</evidence>
<keyword evidence="6" id="KW-0472">Membrane</keyword>
<feature type="compositionally biased region" description="Basic and acidic residues" evidence="7">
    <location>
        <begin position="148"/>
        <end position="160"/>
    </location>
</feature>
<keyword evidence="9" id="KW-1185">Reference proteome</keyword>
<comment type="subcellular location">
    <subcellularLocation>
        <location evidence="1">Mitochondrion inner membrane</location>
        <topology evidence="1">Multi-pass membrane protein</topology>
    </subcellularLocation>
</comment>
<dbReference type="GO" id="GO:0045271">
    <property type="term" value="C:respiratory chain complex I"/>
    <property type="evidence" value="ECO:0007669"/>
    <property type="project" value="InterPro"/>
</dbReference>
<evidence type="ECO:0000256" key="3">
    <source>
        <dbReference type="ARBA" id="ARBA00022792"/>
    </source>
</evidence>
<evidence type="ECO:0000313" key="8">
    <source>
        <dbReference type="EMBL" id="CAK5280513.1"/>
    </source>
</evidence>
<accession>A0AAD2HR05</accession>
<reference evidence="8" key="1">
    <citation type="submission" date="2023-11" db="EMBL/GenBank/DDBJ databases">
        <authorList>
            <person name="De Vega J J."/>
            <person name="De Vega J J."/>
        </authorList>
    </citation>
    <scope>NUCLEOTIDE SEQUENCE</scope>
</reference>
<protein>
    <recommendedName>
        <fullName evidence="10">NADH dehydrogenase [ubiquinone] 1 alpha subcomplex subunit 11</fullName>
    </recommendedName>
</protein>
<dbReference type="Proteomes" id="UP001295794">
    <property type="component" value="Unassembled WGS sequence"/>
</dbReference>
<evidence type="ECO:0000256" key="1">
    <source>
        <dbReference type="ARBA" id="ARBA00004448"/>
    </source>
</evidence>
<organism evidence="8 9">
    <name type="scientific">Mycena citricolor</name>
    <dbReference type="NCBI Taxonomy" id="2018698"/>
    <lineage>
        <taxon>Eukaryota</taxon>
        <taxon>Fungi</taxon>
        <taxon>Dikarya</taxon>
        <taxon>Basidiomycota</taxon>
        <taxon>Agaricomycotina</taxon>
        <taxon>Agaricomycetes</taxon>
        <taxon>Agaricomycetidae</taxon>
        <taxon>Agaricales</taxon>
        <taxon>Marasmiineae</taxon>
        <taxon>Mycenaceae</taxon>
        <taxon>Mycena</taxon>
    </lineage>
</organism>
<evidence type="ECO:0000313" key="9">
    <source>
        <dbReference type="Proteomes" id="UP001295794"/>
    </source>
</evidence>
<dbReference type="EMBL" id="CAVNYO010000440">
    <property type="protein sequence ID" value="CAK5280513.1"/>
    <property type="molecule type" value="Genomic_DNA"/>
</dbReference>
<dbReference type="GO" id="GO:0005743">
    <property type="term" value="C:mitochondrial inner membrane"/>
    <property type="evidence" value="ECO:0007669"/>
    <property type="project" value="UniProtKB-SubCell"/>
</dbReference>
<proteinExistence type="predicted"/>
<dbReference type="GO" id="GO:0006120">
    <property type="term" value="P:mitochondrial electron transport, NADH to ubiquinone"/>
    <property type="evidence" value="ECO:0007669"/>
    <property type="project" value="InterPro"/>
</dbReference>